<protein>
    <submittedName>
        <fullName evidence="7">ATP synthase subunit I</fullName>
    </submittedName>
</protein>
<keyword evidence="2" id="KW-1003">Cell membrane</keyword>
<keyword evidence="4 6" id="KW-1133">Transmembrane helix</keyword>
<dbReference type="Pfam" id="PF03899">
    <property type="entry name" value="ATP-synt_I"/>
    <property type="match status" value="1"/>
</dbReference>
<comment type="subcellular location">
    <subcellularLocation>
        <location evidence="1">Cell membrane</location>
        <topology evidence="1">Multi-pass membrane protein</topology>
    </subcellularLocation>
</comment>
<feature type="transmembrane region" description="Helical" evidence="6">
    <location>
        <begin position="62"/>
        <end position="85"/>
    </location>
</feature>
<feature type="transmembrane region" description="Helical" evidence="6">
    <location>
        <begin position="29"/>
        <end position="50"/>
    </location>
</feature>
<dbReference type="RefSeq" id="WP_170022314.1">
    <property type="nucleotide sequence ID" value="NZ_JABCSC020000003.1"/>
</dbReference>
<evidence type="ECO:0000256" key="4">
    <source>
        <dbReference type="ARBA" id="ARBA00022989"/>
    </source>
</evidence>
<keyword evidence="8" id="KW-1185">Reference proteome</keyword>
<gene>
    <name evidence="7" type="ORF">HJ583_012955</name>
</gene>
<dbReference type="InterPro" id="IPR005598">
    <property type="entry name" value="ATP_synth_I"/>
</dbReference>
<evidence type="ECO:0000256" key="1">
    <source>
        <dbReference type="ARBA" id="ARBA00004651"/>
    </source>
</evidence>
<evidence type="ECO:0000256" key="3">
    <source>
        <dbReference type="ARBA" id="ARBA00022692"/>
    </source>
</evidence>
<evidence type="ECO:0000256" key="6">
    <source>
        <dbReference type="SAM" id="Phobius"/>
    </source>
</evidence>
<comment type="caution">
    <text evidence="7">The sequence shown here is derived from an EMBL/GenBank/DDBJ whole genome shotgun (WGS) entry which is preliminary data.</text>
</comment>
<feature type="transmembrane region" description="Helical" evidence="6">
    <location>
        <begin position="91"/>
        <end position="111"/>
    </location>
</feature>
<evidence type="ECO:0000313" key="7">
    <source>
        <dbReference type="EMBL" id="NSL55942.1"/>
    </source>
</evidence>
<keyword evidence="5 6" id="KW-0472">Membrane</keyword>
<proteinExistence type="predicted"/>
<evidence type="ECO:0000256" key="2">
    <source>
        <dbReference type="ARBA" id="ARBA00022475"/>
    </source>
</evidence>
<keyword evidence="3 6" id="KW-0812">Transmembrane</keyword>
<name>A0ABX2II38_9RHOO</name>
<accession>A0ABX2II38</accession>
<dbReference type="EMBL" id="JABCSC020000003">
    <property type="protein sequence ID" value="NSL55942.1"/>
    <property type="molecule type" value="Genomic_DNA"/>
</dbReference>
<evidence type="ECO:0000313" key="8">
    <source>
        <dbReference type="Proteomes" id="UP000778523"/>
    </source>
</evidence>
<dbReference type="Proteomes" id="UP000778523">
    <property type="component" value="Unassembled WGS sequence"/>
</dbReference>
<reference evidence="7 8" key="1">
    <citation type="submission" date="2020-06" db="EMBL/GenBank/DDBJ databases">
        <title>Draft genome of Uliginosibacterium sp. IMCC34675.</title>
        <authorList>
            <person name="Song J."/>
        </authorList>
    </citation>
    <scope>NUCLEOTIDE SEQUENCE [LARGE SCALE GENOMIC DNA]</scope>
    <source>
        <strain evidence="7 8">IMCC34675</strain>
    </source>
</reference>
<organism evidence="7 8">
    <name type="scientific">Uliginosibacterium aquaticum</name>
    <dbReference type="NCBI Taxonomy" id="2731212"/>
    <lineage>
        <taxon>Bacteria</taxon>
        <taxon>Pseudomonadati</taxon>
        <taxon>Pseudomonadota</taxon>
        <taxon>Betaproteobacteria</taxon>
        <taxon>Rhodocyclales</taxon>
        <taxon>Zoogloeaceae</taxon>
        <taxon>Uliginosibacterium</taxon>
    </lineage>
</organism>
<evidence type="ECO:0000256" key="5">
    <source>
        <dbReference type="ARBA" id="ARBA00023136"/>
    </source>
</evidence>
<sequence>MLKLIALQALAALIGVVAAALLFGLRGAASAGFGALVCVLPTAVFALWLLRATKRTGQAQTSAFFTGEVLKTLLSLVILALVAALYPGVHWGALVMGLIITLQANFLAFLVKP</sequence>